<name>A0A916WAE6_9HYPH</name>
<dbReference type="Pfam" id="PF00085">
    <property type="entry name" value="Thioredoxin"/>
    <property type="match status" value="1"/>
</dbReference>
<evidence type="ECO:0000259" key="2">
    <source>
        <dbReference type="PROSITE" id="PS51352"/>
    </source>
</evidence>
<dbReference type="InterPro" id="IPR036249">
    <property type="entry name" value="Thioredoxin-like_sf"/>
</dbReference>
<dbReference type="CDD" id="cd02947">
    <property type="entry name" value="TRX_family"/>
    <property type="match status" value="1"/>
</dbReference>
<evidence type="ECO:0000313" key="3">
    <source>
        <dbReference type="EMBL" id="GGA80024.1"/>
    </source>
</evidence>
<keyword evidence="1" id="KW-0732">Signal</keyword>
<dbReference type="SUPFAM" id="SSF52833">
    <property type="entry name" value="Thioredoxin-like"/>
    <property type="match status" value="1"/>
</dbReference>
<comment type="caution">
    <text evidence="3">The sequence shown here is derived from an EMBL/GenBank/DDBJ whole genome shotgun (WGS) entry which is preliminary data.</text>
</comment>
<reference evidence="3" key="1">
    <citation type="journal article" date="2014" name="Int. J. Syst. Evol. Microbiol.">
        <title>Complete genome sequence of Corynebacterium casei LMG S-19264T (=DSM 44701T), isolated from a smear-ripened cheese.</title>
        <authorList>
            <consortium name="US DOE Joint Genome Institute (JGI-PGF)"/>
            <person name="Walter F."/>
            <person name="Albersmeier A."/>
            <person name="Kalinowski J."/>
            <person name="Ruckert C."/>
        </authorList>
    </citation>
    <scope>NUCLEOTIDE SEQUENCE</scope>
    <source>
        <strain evidence="3">CGMCC 1.15320</strain>
    </source>
</reference>
<dbReference type="Gene3D" id="3.40.30.10">
    <property type="entry name" value="Glutaredoxin"/>
    <property type="match status" value="1"/>
</dbReference>
<feature type="signal peptide" evidence="1">
    <location>
        <begin position="1"/>
        <end position="23"/>
    </location>
</feature>
<dbReference type="PROSITE" id="PS51352">
    <property type="entry name" value="THIOREDOXIN_2"/>
    <property type="match status" value="1"/>
</dbReference>
<organism evidence="3 4">
    <name type="scientific">Nitratireductor aestuarii</name>
    <dbReference type="NCBI Taxonomy" id="1735103"/>
    <lineage>
        <taxon>Bacteria</taxon>
        <taxon>Pseudomonadati</taxon>
        <taxon>Pseudomonadota</taxon>
        <taxon>Alphaproteobacteria</taxon>
        <taxon>Hyphomicrobiales</taxon>
        <taxon>Phyllobacteriaceae</taxon>
        <taxon>Nitratireductor</taxon>
    </lineage>
</organism>
<sequence length="141" mass="15170">MTLANLRGALVALATLTAAVAPAFPTIAVAAGEQVERAKLIQYEPGKTDLAAVAAENEKTVVFFFASWCPNCILTLTELSEKWSDVEPDITLVIADYDTETELKAKYGVTYQDTFVLLDSKAESVKLWNAGGVAGLNKNSR</sequence>
<accession>A0A916WAE6</accession>
<dbReference type="InterPro" id="IPR013766">
    <property type="entry name" value="Thioredoxin_domain"/>
</dbReference>
<feature type="domain" description="Thioredoxin" evidence="2">
    <location>
        <begin position="15"/>
        <end position="141"/>
    </location>
</feature>
<feature type="chain" id="PRO_5037402508" description="Thioredoxin domain-containing protein" evidence="1">
    <location>
        <begin position="24"/>
        <end position="141"/>
    </location>
</feature>
<keyword evidence="4" id="KW-1185">Reference proteome</keyword>
<dbReference type="AlphaFoldDB" id="A0A916WAE6"/>
<dbReference type="Proteomes" id="UP000636264">
    <property type="component" value="Unassembled WGS sequence"/>
</dbReference>
<protein>
    <recommendedName>
        <fullName evidence="2">Thioredoxin domain-containing protein</fullName>
    </recommendedName>
</protein>
<reference evidence="3" key="2">
    <citation type="submission" date="2020-09" db="EMBL/GenBank/DDBJ databases">
        <authorList>
            <person name="Sun Q."/>
            <person name="Zhou Y."/>
        </authorList>
    </citation>
    <scope>NUCLEOTIDE SEQUENCE</scope>
    <source>
        <strain evidence="3">CGMCC 1.15320</strain>
    </source>
</reference>
<dbReference type="EMBL" id="BMIF01000016">
    <property type="protein sequence ID" value="GGA80024.1"/>
    <property type="molecule type" value="Genomic_DNA"/>
</dbReference>
<dbReference type="RefSeq" id="WP_188722675.1">
    <property type="nucleotide sequence ID" value="NZ_BMIF01000016.1"/>
</dbReference>
<evidence type="ECO:0000256" key="1">
    <source>
        <dbReference type="SAM" id="SignalP"/>
    </source>
</evidence>
<evidence type="ECO:0000313" key="4">
    <source>
        <dbReference type="Proteomes" id="UP000636264"/>
    </source>
</evidence>
<proteinExistence type="predicted"/>
<gene>
    <name evidence="3" type="ORF">GCM10011385_37800</name>
</gene>